<evidence type="ECO:0000256" key="1">
    <source>
        <dbReference type="SAM" id="SignalP"/>
    </source>
</evidence>
<dbReference type="EMBL" id="HBEA01008647">
    <property type="protein sequence ID" value="CAD8257166.1"/>
    <property type="molecule type" value="Transcribed_RNA"/>
</dbReference>
<reference evidence="2" key="1">
    <citation type="submission" date="2021-01" db="EMBL/GenBank/DDBJ databases">
        <authorList>
            <person name="Corre E."/>
            <person name="Pelletier E."/>
            <person name="Niang G."/>
            <person name="Scheremetjew M."/>
            <person name="Finn R."/>
            <person name="Kale V."/>
            <person name="Holt S."/>
            <person name="Cochrane G."/>
            <person name="Meng A."/>
            <person name="Brown T."/>
            <person name="Cohen L."/>
        </authorList>
    </citation>
    <scope>NUCLEOTIDE SEQUENCE</scope>
    <source>
        <strain evidence="2">CCMP2078</strain>
    </source>
</reference>
<protein>
    <submittedName>
        <fullName evidence="2">Uncharacterized protein</fullName>
    </submittedName>
</protein>
<feature type="signal peptide" evidence="1">
    <location>
        <begin position="1"/>
        <end position="19"/>
    </location>
</feature>
<feature type="chain" id="PRO_5030548828" evidence="1">
    <location>
        <begin position="20"/>
        <end position="200"/>
    </location>
</feature>
<dbReference type="AlphaFoldDB" id="A0A7R9YB39"/>
<proteinExistence type="predicted"/>
<keyword evidence="1" id="KW-0732">Signal</keyword>
<organism evidence="2">
    <name type="scientific">Pinguiococcus pyrenoidosus</name>
    <dbReference type="NCBI Taxonomy" id="172671"/>
    <lineage>
        <taxon>Eukaryota</taxon>
        <taxon>Sar</taxon>
        <taxon>Stramenopiles</taxon>
        <taxon>Ochrophyta</taxon>
        <taxon>Pinguiophyceae</taxon>
        <taxon>Pinguiochrysidales</taxon>
        <taxon>Pinguiochrysidaceae</taxon>
        <taxon>Pinguiococcus</taxon>
    </lineage>
</organism>
<name>A0A7R9YB39_9STRA</name>
<accession>A0A7R9YB39</accession>
<sequence>MAPTMNALLLATLFGSATALAKASLRGNVDALPARRANFPVKILSYDDERMPDDAEELMVPGANHIEDESSPSRKFANAAERRRLQSPAPDEITVNCMTSFTPAPDQTAVSDIREDVNFLCSSDGAEVWIQMVSGGTSDFFNQGSAAATLCTYRSFRSYTADEAETIRERIENGLVKLGHPVDNVYLAVRSVHHHDFVYL</sequence>
<evidence type="ECO:0000313" key="2">
    <source>
        <dbReference type="EMBL" id="CAD8257166.1"/>
    </source>
</evidence>
<gene>
    <name evidence="2" type="ORF">PPYR1160_LOCUS6658</name>
</gene>